<sequence>MNVRPKTMISQILRFTLPYPQTISSPEFYRLRETVAKVCISQYVGYTISAPLPRKAEEICWAINWPATSTAAQRAETLASSPPPPSSSSDDGGRGGIVTINGDDVTTSSLLLEIDDAQVPELTKAFEARVCEFAFIALSPQAPLKSLAFQTSMHKTYTDAYGMRGFEGGQWAYCSNTNDSRGGPLTSEKVQLASDEKRLGVYVLGWESVELHQTASKTALFAEEIDKLSPYFGPGTGAFYVYFRKHAQN</sequence>
<evidence type="ECO:0008006" key="4">
    <source>
        <dbReference type="Google" id="ProtNLM"/>
    </source>
</evidence>
<accession>A0A0D1ZQW4</accession>
<dbReference type="RefSeq" id="XP_016235413.1">
    <property type="nucleotide sequence ID" value="XM_016379586.1"/>
</dbReference>
<dbReference type="EMBL" id="KN847495">
    <property type="protein sequence ID" value="KIW15197.1"/>
    <property type="molecule type" value="Genomic_DNA"/>
</dbReference>
<keyword evidence="3" id="KW-1185">Reference proteome</keyword>
<name>A0A0D1ZQW4_9EURO</name>
<organism evidence="2 3">
    <name type="scientific">Exophiala spinifera</name>
    <dbReference type="NCBI Taxonomy" id="91928"/>
    <lineage>
        <taxon>Eukaryota</taxon>
        <taxon>Fungi</taxon>
        <taxon>Dikarya</taxon>
        <taxon>Ascomycota</taxon>
        <taxon>Pezizomycotina</taxon>
        <taxon>Eurotiomycetes</taxon>
        <taxon>Chaetothyriomycetidae</taxon>
        <taxon>Chaetothyriales</taxon>
        <taxon>Herpotrichiellaceae</taxon>
        <taxon>Exophiala</taxon>
    </lineage>
</organism>
<evidence type="ECO:0000256" key="1">
    <source>
        <dbReference type="SAM" id="MobiDB-lite"/>
    </source>
</evidence>
<dbReference type="VEuPathDB" id="FungiDB:PV08_05242"/>
<reference evidence="2 3" key="1">
    <citation type="submission" date="2015-01" db="EMBL/GenBank/DDBJ databases">
        <title>The Genome Sequence of Exophiala spinifera CBS89968.</title>
        <authorList>
            <consortium name="The Broad Institute Genomics Platform"/>
            <person name="Cuomo C."/>
            <person name="de Hoog S."/>
            <person name="Gorbushina A."/>
            <person name="Stielow B."/>
            <person name="Teixiera M."/>
            <person name="Abouelleil A."/>
            <person name="Chapman S.B."/>
            <person name="Priest M."/>
            <person name="Young S.K."/>
            <person name="Wortman J."/>
            <person name="Nusbaum C."/>
            <person name="Birren B."/>
        </authorList>
    </citation>
    <scope>NUCLEOTIDE SEQUENCE [LARGE SCALE GENOMIC DNA]</scope>
    <source>
        <strain evidence="2 3">CBS 89968</strain>
    </source>
</reference>
<dbReference type="OrthoDB" id="2824656at2759"/>
<dbReference type="Proteomes" id="UP000053328">
    <property type="component" value="Unassembled WGS sequence"/>
</dbReference>
<gene>
    <name evidence="2" type="ORF">PV08_05242</name>
</gene>
<feature type="region of interest" description="Disordered" evidence="1">
    <location>
        <begin position="73"/>
        <end position="99"/>
    </location>
</feature>
<dbReference type="HOGENOM" id="CLU_098382_0_0_1"/>
<proteinExistence type="predicted"/>
<evidence type="ECO:0000313" key="2">
    <source>
        <dbReference type="EMBL" id="KIW15197.1"/>
    </source>
</evidence>
<dbReference type="AlphaFoldDB" id="A0A0D1ZQW4"/>
<evidence type="ECO:0000313" key="3">
    <source>
        <dbReference type="Proteomes" id="UP000053328"/>
    </source>
</evidence>
<dbReference type="GeneID" id="27332325"/>
<protein>
    <recommendedName>
        <fullName evidence="4">EthD domain-containing protein</fullName>
    </recommendedName>
</protein>